<comment type="similarity">
    <text evidence="1">Belongs to the sigma-70 factor family. ECF subfamily.</text>
</comment>
<dbReference type="OrthoDB" id="9795666at2"/>
<evidence type="ECO:0000256" key="3">
    <source>
        <dbReference type="ARBA" id="ARBA00023082"/>
    </source>
</evidence>
<dbReference type="InterPro" id="IPR013324">
    <property type="entry name" value="RNA_pol_sigma_r3/r4-like"/>
</dbReference>
<dbReference type="GO" id="GO:0006352">
    <property type="term" value="P:DNA-templated transcription initiation"/>
    <property type="evidence" value="ECO:0007669"/>
    <property type="project" value="InterPro"/>
</dbReference>
<dbReference type="AlphaFoldDB" id="A0A5C6UVI8"/>
<keyword evidence="4" id="KW-0804">Transcription</keyword>
<dbReference type="InterPro" id="IPR036388">
    <property type="entry name" value="WH-like_DNA-bd_sf"/>
</dbReference>
<dbReference type="Gene3D" id="1.10.1740.10">
    <property type="match status" value="1"/>
</dbReference>
<accession>A0A5C6UVI8</accession>
<evidence type="ECO:0000313" key="7">
    <source>
        <dbReference type="EMBL" id="TXC76989.1"/>
    </source>
</evidence>
<comment type="caution">
    <text evidence="7">The sequence shown here is derived from an EMBL/GenBank/DDBJ whole genome shotgun (WGS) entry which is preliminary data.</text>
</comment>
<evidence type="ECO:0000313" key="8">
    <source>
        <dbReference type="Proteomes" id="UP000321168"/>
    </source>
</evidence>
<dbReference type="GO" id="GO:0016987">
    <property type="term" value="F:sigma factor activity"/>
    <property type="evidence" value="ECO:0007669"/>
    <property type="project" value="UniProtKB-KW"/>
</dbReference>
<dbReference type="CDD" id="cd06171">
    <property type="entry name" value="Sigma70_r4"/>
    <property type="match status" value="1"/>
</dbReference>
<dbReference type="PANTHER" id="PTHR43133">
    <property type="entry name" value="RNA POLYMERASE ECF-TYPE SIGMA FACTO"/>
    <property type="match status" value="1"/>
</dbReference>
<name>A0A5C6UVI8_9FLAO</name>
<dbReference type="Proteomes" id="UP000321168">
    <property type="component" value="Unassembled WGS sequence"/>
</dbReference>
<keyword evidence="8" id="KW-1185">Reference proteome</keyword>
<reference evidence="7 8" key="1">
    <citation type="submission" date="2019-08" db="EMBL/GenBank/DDBJ databases">
        <title>Genome of Luteibaculum oceani JCM 18817.</title>
        <authorList>
            <person name="Bowman J.P."/>
        </authorList>
    </citation>
    <scope>NUCLEOTIDE SEQUENCE [LARGE SCALE GENOMIC DNA]</scope>
    <source>
        <strain evidence="7 8">JCM 18817</strain>
    </source>
</reference>
<dbReference type="InterPro" id="IPR007627">
    <property type="entry name" value="RNA_pol_sigma70_r2"/>
</dbReference>
<feature type="domain" description="RNA polymerase sigma factor 70 region 4 type 2" evidence="6">
    <location>
        <begin position="109"/>
        <end position="159"/>
    </location>
</feature>
<sequence>MSELEFTHQILELQHFLKIQALKITRDEVKAEDLVQDTNLKAIKNRNSYRAGTNIKAWLYTILRNTFINNYRKEKNRKTFSDGTDNSFYIDSSIGSSPLEADHEVNMGEIKNAINQVDDSLRIPFEMFFTGYKYEEIAEELNIPIGTVKSRIFKARKKIQAQLVAYR</sequence>
<evidence type="ECO:0000256" key="4">
    <source>
        <dbReference type="ARBA" id="ARBA00023163"/>
    </source>
</evidence>
<evidence type="ECO:0000259" key="6">
    <source>
        <dbReference type="Pfam" id="PF08281"/>
    </source>
</evidence>
<dbReference type="RefSeq" id="WP_147015127.1">
    <property type="nucleotide sequence ID" value="NZ_VORB01000009.1"/>
</dbReference>
<dbReference type="InterPro" id="IPR013325">
    <property type="entry name" value="RNA_pol_sigma_r2"/>
</dbReference>
<dbReference type="InterPro" id="IPR039425">
    <property type="entry name" value="RNA_pol_sigma-70-like"/>
</dbReference>
<evidence type="ECO:0000256" key="2">
    <source>
        <dbReference type="ARBA" id="ARBA00023015"/>
    </source>
</evidence>
<dbReference type="Pfam" id="PF04542">
    <property type="entry name" value="Sigma70_r2"/>
    <property type="match status" value="1"/>
</dbReference>
<evidence type="ECO:0000259" key="5">
    <source>
        <dbReference type="Pfam" id="PF04542"/>
    </source>
</evidence>
<dbReference type="InterPro" id="IPR014284">
    <property type="entry name" value="RNA_pol_sigma-70_dom"/>
</dbReference>
<dbReference type="SUPFAM" id="SSF88659">
    <property type="entry name" value="Sigma3 and sigma4 domains of RNA polymerase sigma factors"/>
    <property type="match status" value="1"/>
</dbReference>
<dbReference type="NCBIfam" id="TIGR02937">
    <property type="entry name" value="sigma70-ECF"/>
    <property type="match status" value="1"/>
</dbReference>
<dbReference type="Gene3D" id="1.10.10.10">
    <property type="entry name" value="Winged helix-like DNA-binding domain superfamily/Winged helix DNA-binding domain"/>
    <property type="match status" value="1"/>
</dbReference>
<keyword evidence="2" id="KW-0805">Transcription regulation</keyword>
<keyword evidence="3" id="KW-0731">Sigma factor</keyword>
<dbReference type="PANTHER" id="PTHR43133:SF25">
    <property type="entry name" value="RNA POLYMERASE SIGMA FACTOR RFAY-RELATED"/>
    <property type="match status" value="1"/>
</dbReference>
<proteinExistence type="inferred from homology"/>
<dbReference type="GO" id="GO:0003677">
    <property type="term" value="F:DNA binding"/>
    <property type="evidence" value="ECO:0007669"/>
    <property type="project" value="InterPro"/>
</dbReference>
<dbReference type="Pfam" id="PF08281">
    <property type="entry name" value="Sigma70_r4_2"/>
    <property type="match status" value="1"/>
</dbReference>
<organism evidence="7 8">
    <name type="scientific">Luteibaculum oceani</name>
    <dbReference type="NCBI Taxonomy" id="1294296"/>
    <lineage>
        <taxon>Bacteria</taxon>
        <taxon>Pseudomonadati</taxon>
        <taxon>Bacteroidota</taxon>
        <taxon>Flavobacteriia</taxon>
        <taxon>Flavobacteriales</taxon>
        <taxon>Luteibaculaceae</taxon>
        <taxon>Luteibaculum</taxon>
    </lineage>
</organism>
<gene>
    <name evidence="7" type="ORF">FRX97_10280</name>
</gene>
<dbReference type="SUPFAM" id="SSF88946">
    <property type="entry name" value="Sigma2 domain of RNA polymerase sigma factors"/>
    <property type="match status" value="1"/>
</dbReference>
<dbReference type="EMBL" id="VORB01000009">
    <property type="protein sequence ID" value="TXC76989.1"/>
    <property type="molecule type" value="Genomic_DNA"/>
</dbReference>
<protein>
    <submittedName>
        <fullName evidence="7">Sigma-70 family RNA polymerase sigma factor</fullName>
    </submittedName>
</protein>
<dbReference type="InterPro" id="IPR013249">
    <property type="entry name" value="RNA_pol_sigma70_r4_t2"/>
</dbReference>
<feature type="domain" description="RNA polymerase sigma-70 region 2" evidence="5">
    <location>
        <begin position="14"/>
        <end position="75"/>
    </location>
</feature>
<evidence type="ECO:0000256" key="1">
    <source>
        <dbReference type="ARBA" id="ARBA00010641"/>
    </source>
</evidence>